<evidence type="ECO:0000313" key="1">
    <source>
        <dbReference type="EMBL" id="MBY0759624.1"/>
    </source>
</evidence>
<proteinExistence type="predicted"/>
<dbReference type="RefSeq" id="WP_087201018.1">
    <property type="nucleotide sequence ID" value="NZ_CP173660.1"/>
</dbReference>
<protein>
    <submittedName>
        <fullName evidence="1">Uncharacterized protein</fullName>
    </submittedName>
</protein>
<organism evidence="1 2">
    <name type="scientific">Sellimonas caecigallum</name>
    <dbReference type="NCBI Taxonomy" id="2592333"/>
    <lineage>
        <taxon>Bacteria</taxon>
        <taxon>Bacillati</taxon>
        <taxon>Bacillota</taxon>
        <taxon>Clostridia</taxon>
        <taxon>Lachnospirales</taxon>
        <taxon>Lachnospiraceae</taxon>
        <taxon>Sellimonas</taxon>
    </lineage>
</organism>
<gene>
    <name evidence="1" type="ORF">FLB61_11115</name>
</gene>
<keyword evidence="2" id="KW-1185">Reference proteome</keyword>
<reference evidence="1 2" key="1">
    <citation type="journal article" date="2020" name="New Microbes New Infect">
        <title>Sellimonas caecigallum sp. nov., description and genome sequence of a new member of the Sellimonas genus isolated from the cecum of feral chicken.</title>
        <authorList>
            <person name="Wongkuna S."/>
            <person name="Ghimire S."/>
            <person name="Antony L."/>
            <person name="Chankhamhaengdecha S."/>
            <person name="Janvilisri T."/>
            <person name="Scaria J."/>
        </authorList>
    </citation>
    <scope>NUCLEOTIDE SEQUENCE [LARGE SCALE GENOMIC DNA]</scope>
    <source>
        <strain evidence="1 2">SW451</strain>
    </source>
</reference>
<dbReference type="Proteomes" id="UP000779049">
    <property type="component" value="Unassembled WGS sequence"/>
</dbReference>
<name>A0ABS7L946_9FIRM</name>
<dbReference type="EMBL" id="VIRV01000020">
    <property type="protein sequence ID" value="MBY0759624.1"/>
    <property type="molecule type" value="Genomic_DNA"/>
</dbReference>
<evidence type="ECO:0000313" key="2">
    <source>
        <dbReference type="Proteomes" id="UP000779049"/>
    </source>
</evidence>
<comment type="caution">
    <text evidence="1">The sequence shown here is derived from an EMBL/GenBank/DDBJ whole genome shotgun (WGS) entry which is preliminary data.</text>
</comment>
<sequence length="88" mass="10698">MFRLWGKTWKSNRLLSDTVICDDSEDTRTHKVLRALEQICYEFDLSKPIWLDSSIEEFRRHAKVRFYQDSFIDSIDFDYLEIEVIEED</sequence>
<accession>A0ABS7L946</accession>